<reference evidence="5" key="1">
    <citation type="submission" date="2012-02" db="EMBL/GenBank/DDBJ databases">
        <title>The complete genome of Solitalea canadensis DSM 3403.</title>
        <authorList>
            <consortium name="US DOE Joint Genome Institute (JGI-PGF)"/>
            <person name="Lucas S."/>
            <person name="Copeland A."/>
            <person name="Lapidus A."/>
            <person name="Glavina del Rio T."/>
            <person name="Dalin E."/>
            <person name="Tice H."/>
            <person name="Bruce D."/>
            <person name="Goodwin L."/>
            <person name="Pitluck S."/>
            <person name="Peters L."/>
            <person name="Ovchinnikova G."/>
            <person name="Lu M."/>
            <person name="Kyrpides N."/>
            <person name="Mavromatis K."/>
            <person name="Ivanova N."/>
            <person name="Brettin T."/>
            <person name="Detter J.C."/>
            <person name="Han C."/>
            <person name="Larimer F."/>
            <person name="Land M."/>
            <person name="Hauser L."/>
            <person name="Markowitz V."/>
            <person name="Cheng J.-F."/>
            <person name="Hugenholtz P."/>
            <person name="Woyke T."/>
            <person name="Wu D."/>
            <person name="Spring S."/>
            <person name="Schroeder M."/>
            <person name="Kopitz M."/>
            <person name="Brambilla E."/>
            <person name="Klenk H.-P."/>
            <person name="Eisen J.A."/>
        </authorList>
    </citation>
    <scope>NUCLEOTIDE SEQUENCE</scope>
    <source>
        <strain evidence="5">DSM 3403</strain>
    </source>
</reference>
<keyword evidence="6" id="KW-1185">Reference proteome</keyword>
<evidence type="ECO:0000259" key="4">
    <source>
        <dbReference type="Pfam" id="PF13100"/>
    </source>
</evidence>
<dbReference type="Gene3D" id="2.60.450.10">
    <property type="entry name" value="Lipopolysaccharide (LPS) transport protein A like domain"/>
    <property type="match status" value="2"/>
</dbReference>
<dbReference type="AlphaFoldDB" id="H8KWV2"/>
<keyword evidence="1 3" id="KW-0732">Signal</keyword>
<dbReference type="PANTHER" id="PTHR36504:SF1">
    <property type="entry name" value="LIPOPOLYSACCHARIDE EXPORT SYSTEM PROTEIN LPTA"/>
    <property type="match status" value="1"/>
</dbReference>
<evidence type="ECO:0000256" key="1">
    <source>
        <dbReference type="ARBA" id="ARBA00022729"/>
    </source>
</evidence>
<evidence type="ECO:0000313" key="6">
    <source>
        <dbReference type="Proteomes" id="UP000007590"/>
    </source>
</evidence>
<dbReference type="OrthoDB" id="9805931at2"/>
<dbReference type="EMBL" id="CP003349">
    <property type="protein sequence ID" value="AFD08281.1"/>
    <property type="molecule type" value="Genomic_DNA"/>
</dbReference>
<gene>
    <name evidence="5" type="ordered locus">Solca_3271</name>
</gene>
<evidence type="ECO:0000256" key="3">
    <source>
        <dbReference type="SAM" id="SignalP"/>
    </source>
</evidence>
<dbReference type="GO" id="GO:0009279">
    <property type="term" value="C:cell outer membrane"/>
    <property type="evidence" value="ECO:0007669"/>
    <property type="project" value="TreeGrafter"/>
</dbReference>
<dbReference type="GO" id="GO:0017089">
    <property type="term" value="F:glycolipid transfer activity"/>
    <property type="evidence" value="ECO:0007669"/>
    <property type="project" value="TreeGrafter"/>
</dbReference>
<feature type="chain" id="PRO_5003613275" description="Organic solvent tolerance-like N-terminal domain-containing protein" evidence="3">
    <location>
        <begin position="22"/>
        <end position="628"/>
    </location>
</feature>
<evidence type="ECO:0000313" key="5">
    <source>
        <dbReference type="EMBL" id="AFD08281.1"/>
    </source>
</evidence>
<dbReference type="HOGENOM" id="CLU_014976_1_1_10"/>
<organism evidence="5 6">
    <name type="scientific">Solitalea canadensis (strain ATCC 29591 / DSM 3403 / JCM 21819 / LMG 8368 / NBRC 15130 / NCIMB 12057 / USAM 9D)</name>
    <name type="common">Flexibacter canadensis</name>
    <dbReference type="NCBI Taxonomy" id="929556"/>
    <lineage>
        <taxon>Bacteria</taxon>
        <taxon>Pseudomonadati</taxon>
        <taxon>Bacteroidota</taxon>
        <taxon>Sphingobacteriia</taxon>
        <taxon>Sphingobacteriales</taxon>
        <taxon>Sphingobacteriaceae</taxon>
        <taxon>Solitalea</taxon>
    </lineage>
</organism>
<dbReference type="KEGG" id="scn:Solca_3271"/>
<evidence type="ECO:0000256" key="2">
    <source>
        <dbReference type="SAM" id="MobiDB-lite"/>
    </source>
</evidence>
<dbReference type="RefSeq" id="WP_014681504.1">
    <property type="nucleotide sequence ID" value="NC_017770.1"/>
</dbReference>
<dbReference type="InterPro" id="IPR005653">
    <property type="entry name" value="OstA-like_N"/>
</dbReference>
<dbReference type="eggNOG" id="COG1934">
    <property type="taxonomic scope" value="Bacteria"/>
</dbReference>
<name>H8KWV2_SOLCM</name>
<dbReference type="Proteomes" id="UP000007590">
    <property type="component" value="Chromosome"/>
</dbReference>
<sequence length="628" mass="70723">MKSRRLFLFIIFILSGLSVFAQKKTTKVQIENSDDAQFFVNTGVSHFVGNCKFRHENAVMFCDSADYFEKENRLNAFGNVRIVQADTITVTSKSLKYDGNSRRAELFENVTLTDGKAVLTTDYLNYDMVTRVGMYPNGGKITNKENILTSKTGYYYVGSKDAFFRYNVKVNTPQAEITSDTLKYNTNTRFAYFFGPTRIKGKDDFLYTENGWYNTATDQAQFSKNSYYESGSKTLKGDSLYYDRRLGYGKAVRHVVFVDTAEKIILTGDYGQHNKPTETTFVTGRALLTVVQEKDSLYMTADTLKTIMPQPLNKRLASAPLKKDSGVVNGVVDSIKIKTAKNNLPPTGPGITEPMRTVKPVQDTTKQELLTAEPDSIINLKPDSLKIVKVDSIPRRILYAYRNVRIFKSDLQAVADSLVYTYADSTMRCYKSPAVWTQGSQMTANQIDIELKNKKIDRMKLNASAFIASTEGDSTLFNQISGRNMVGLFKDNKLSRLTVLGNGESIYYPKEDSVSYTGMNRALCSNMLLTFKDNKIGTVRMDKDVEGALHPLDKIPEGEDKLKGFNWRAEERPVSKEDIYRKVAIKTIPQDEQSKGGRKVQHANPPEKTVVPKSPGLPKKQPAQKKKL</sequence>
<dbReference type="STRING" id="929556.Solca_3271"/>
<accession>H8KWV2</accession>
<dbReference type="Pfam" id="PF13100">
    <property type="entry name" value="OstA_2"/>
    <property type="match status" value="1"/>
</dbReference>
<dbReference type="PANTHER" id="PTHR36504">
    <property type="entry name" value="LIPOPOLYSACCHARIDE EXPORT SYSTEM PROTEIN LPTA"/>
    <property type="match status" value="1"/>
</dbReference>
<feature type="domain" description="Organic solvent tolerance-like N-terminal" evidence="4">
    <location>
        <begin position="26"/>
        <end position="180"/>
    </location>
</feature>
<dbReference type="GO" id="GO:0015920">
    <property type="term" value="P:lipopolysaccharide transport"/>
    <property type="evidence" value="ECO:0007669"/>
    <property type="project" value="TreeGrafter"/>
</dbReference>
<feature type="signal peptide" evidence="3">
    <location>
        <begin position="1"/>
        <end position="21"/>
    </location>
</feature>
<dbReference type="InterPro" id="IPR052037">
    <property type="entry name" value="LPS_export_LptA"/>
</dbReference>
<feature type="region of interest" description="Disordered" evidence="2">
    <location>
        <begin position="587"/>
        <end position="628"/>
    </location>
</feature>
<dbReference type="GO" id="GO:0030288">
    <property type="term" value="C:outer membrane-bounded periplasmic space"/>
    <property type="evidence" value="ECO:0007669"/>
    <property type="project" value="TreeGrafter"/>
</dbReference>
<protein>
    <recommendedName>
        <fullName evidence="4">Organic solvent tolerance-like N-terminal domain-containing protein</fullName>
    </recommendedName>
</protein>
<proteinExistence type="predicted"/>